<name>A0A6J7LJH5_9ZZZZ</name>
<dbReference type="EMBL" id="CAFBMW010000066">
    <property type="protein sequence ID" value="CAB4966863.1"/>
    <property type="molecule type" value="Genomic_DNA"/>
</dbReference>
<sequence length="211" mass="22077">MPTLAITLYVLYLAIAFGWRTWLQIRQTGSSGFRGISGTPRAAEWWGGVLFVLALVCGVAAPIRQATDTLNPIGVLDTGVVQVLGAAAAVVGIAMTVRAQIDMGVSWRIGVDQDEQTALVTGGLFAHMRNPIFTAMTLAALGLALLTPNAVALLGLIGLVVAIELQVRYAEEPYLQATHPDHFATYAGHVGRFVPGIGCLTSTPAAPAAAN</sequence>
<proteinExistence type="predicted"/>
<dbReference type="Gene3D" id="1.20.120.1630">
    <property type="match status" value="1"/>
</dbReference>
<gene>
    <name evidence="6" type="ORF">UFOPK3662_03923</name>
</gene>
<reference evidence="6" key="1">
    <citation type="submission" date="2020-05" db="EMBL/GenBank/DDBJ databases">
        <authorList>
            <person name="Chiriac C."/>
            <person name="Salcher M."/>
            <person name="Ghai R."/>
            <person name="Kavagutti S V."/>
        </authorList>
    </citation>
    <scope>NUCLEOTIDE SEQUENCE</scope>
</reference>
<evidence type="ECO:0000256" key="1">
    <source>
        <dbReference type="ARBA" id="ARBA00004127"/>
    </source>
</evidence>
<keyword evidence="3 5" id="KW-1133">Transmembrane helix</keyword>
<evidence type="ECO:0000256" key="3">
    <source>
        <dbReference type="ARBA" id="ARBA00022989"/>
    </source>
</evidence>
<evidence type="ECO:0000256" key="5">
    <source>
        <dbReference type="SAM" id="Phobius"/>
    </source>
</evidence>
<evidence type="ECO:0000256" key="2">
    <source>
        <dbReference type="ARBA" id="ARBA00022692"/>
    </source>
</evidence>
<feature type="transmembrane region" description="Helical" evidence="5">
    <location>
        <begin position="43"/>
        <end position="63"/>
    </location>
</feature>
<feature type="transmembrane region" description="Helical" evidence="5">
    <location>
        <begin position="6"/>
        <end position="23"/>
    </location>
</feature>
<dbReference type="Pfam" id="PF04191">
    <property type="entry name" value="PEMT"/>
    <property type="match status" value="1"/>
</dbReference>
<feature type="transmembrane region" description="Helical" evidence="5">
    <location>
        <begin position="75"/>
        <end position="97"/>
    </location>
</feature>
<dbReference type="InterPro" id="IPR007318">
    <property type="entry name" value="Phopholipid_MeTrfase"/>
</dbReference>
<evidence type="ECO:0000256" key="4">
    <source>
        <dbReference type="ARBA" id="ARBA00023136"/>
    </source>
</evidence>
<keyword evidence="2 5" id="KW-0812">Transmembrane</keyword>
<feature type="transmembrane region" description="Helical" evidence="5">
    <location>
        <begin position="138"/>
        <end position="163"/>
    </location>
</feature>
<organism evidence="6">
    <name type="scientific">freshwater metagenome</name>
    <dbReference type="NCBI Taxonomy" id="449393"/>
    <lineage>
        <taxon>unclassified sequences</taxon>
        <taxon>metagenomes</taxon>
        <taxon>ecological metagenomes</taxon>
    </lineage>
</organism>
<comment type="subcellular location">
    <subcellularLocation>
        <location evidence="1">Endomembrane system</location>
        <topology evidence="1">Multi-pass membrane protein</topology>
    </subcellularLocation>
</comment>
<protein>
    <submittedName>
        <fullName evidence="6">Unannotated protein</fullName>
    </submittedName>
</protein>
<accession>A0A6J7LJH5</accession>
<dbReference type="GO" id="GO:0012505">
    <property type="term" value="C:endomembrane system"/>
    <property type="evidence" value="ECO:0007669"/>
    <property type="project" value="UniProtKB-SubCell"/>
</dbReference>
<keyword evidence="4 5" id="KW-0472">Membrane</keyword>
<evidence type="ECO:0000313" key="6">
    <source>
        <dbReference type="EMBL" id="CAB4966863.1"/>
    </source>
</evidence>
<dbReference type="AlphaFoldDB" id="A0A6J7LJH5"/>